<gene>
    <name evidence="1" type="ORF">LFA_2174</name>
</gene>
<accession>A0A098G7Q9</accession>
<dbReference type="STRING" id="1212491.LFA_2174"/>
<dbReference type="EMBL" id="LN614827">
    <property type="protein sequence ID" value="CEG57555.1"/>
    <property type="molecule type" value="Genomic_DNA"/>
</dbReference>
<name>A0A098G7Q9_9GAMM</name>
<organism evidence="1 2">
    <name type="scientific">Legionella fallonii LLAP-10</name>
    <dbReference type="NCBI Taxonomy" id="1212491"/>
    <lineage>
        <taxon>Bacteria</taxon>
        <taxon>Pseudomonadati</taxon>
        <taxon>Pseudomonadota</taxon>
        <taxon>Gammaproteobacteria</taxon>
        <taxon>Legionellales</taxon>
        <taxon>Legionellaceae</taxon>
        <taxon>Legionella</taxon>
    </lineage>
</organism>
<dbReference type="HOGENOM" id="CLU_2770792_0_0_6"/>
<reference evidence="2" key="1">
    <citation type="submission" date="2014-09" db="EMBL/GenBank/DDBJ databases">
        <authorList>
            <person name="Gomez-Valero L."/>
        </authorList>
    </citation>
    <scope>NUCLEOTIDE SEQUENCE [LARGE SCALE GENOMIC DNA]</scope>
    <source>
        <strain evidence="2">ATCC700992</strain>
    </source>
</reference>
<proteinExistence type="predicted"/>
<evidence type="ECO:0000313" key="1">
    <source>
        <dbReference type="EMBL" id="CEG57555.1"/>
    </source>
</evidence>
<dbReference type="AlphaFoldDB" id="A0A098G7Q9"/>
<keyword evidence="2" id="KW-1185">Reference proteome</keyword>
<dbReference type="Proteomes" id="UP000032430">
    <property type="component" value="Chromosome I"/>
</dbReference>
<sequence>MNKKANSEDFGKVKVIVNPLRIIPNNDKNYATPLIVLFSYYFNLEKITETVYTYLINKKIFFYSFKTQI</sequence>
<evidence type="ECO:0000313" key="2">
    <source>
        <dbReference type="Proteomes" id="UP000032430"/>
    </source>
</evidence>
<protein>
    <submittedName>
        <fullName evidence="1">Uncharacterized protein</fullName>
    </submittedName>
</protein>
<dbReference type="KEGG" id="lfa:LFA_2174"/>